<dbReference type="Gene3D" id="3.30.2000.30">
    <property type="match status" value="1"/>
</dbReference>
<accession>A0A3B0SMV8</accession>
<reference evidence="1" key="1">
    <citation type="submission" date="2018-06" db="EMBL/GenBank/DDBJ databases">
        <authorList>
            <person name="Zhirakovskaya E."/>
        </authorList>
    </citation>
    <scope>NUCLEOTIDE SEQUENCE</scope>
</reference>
<dbReference type="Pfam" id="PF11367">
    <property type="entry name" value="Tail_completion_gp17"/>
    <property type="match status" value="1"/>
</dbReference>
<dbReference type="InterPro" id="IPR053745">
    <property type="entry name" value="Viral_Tail_Comp_sf"/>
</dbReference>
<evidence type="ECO:0000313" key="1">
    <source>
        <dbReference type="EMBL" id="VAW05750.1"/>
    </source>
</evidence>
<dbReference type="AlphaFoldDB" id="A0A3B0SMV8"/>
<dbReference type="InterPro" id="IPR021508">
    <property type="entry name" value="Gp17-like"/>
</dbReference>
<organism evidence="1">
    <name type="scientific">hydrothermal vent metagenome</name>
    <dbReference type="NCBI Taxonomy" id="652676"/>
    <lineage>
        <taxon>unclassified sequences</taxon>
        <taxon>metagenomes</taxon>
        <taxon>ecological metagenomes</taxon>
    </lineage>
</organism>
<name>A0A3B0SMV8_9ZZZZ</name>
<protein>
    <recommendedName>
        <fullName evidence="2">DUF3168 domain-containing protein</fullName>
    </recommendedName>
</protein>
<evidence type="ECO:0008006" key="2">
    <source>
        <dbReference type="Google" id="ProtNLM"/>
    </source>
</evidence>
<gene>
    <name evidence="1" type="ORF">MNBD_ALPHA04-1690</name>
</gene>
<sequence>MSGALEGVQQSLVTALSAHQPLIGGISGIFDGPPVRAAFPYIALATGASLDWSHKTGTGRELSLAMTVQDDGETAARLHRVMALVEEALAGGLDDPPDWQIVTFDFRRTRILRSAVASWNGLIEYRARALRVGTLP</sequence>
<proteinExistence type="predicted"/>
<dbReference type="EMBL" id="UOEF01000446">
    <property type="protein sequence ID" value="VAW05750.1"/>
    <property type="molecule type" value="Genomic_DNA"/>
</dbReference>